<proteinExistence type="predicted"/>
<dbReference type="PANTHER" id="PTHR12526">
    <property type="entry name" value="GLYCOSYLTRANSFERASE"/>
    <property type="match status" value="1"/>
</dbReference>
<name>A0ABY9SZV2_BREBE</name>
<evidence type="ECO:0000313" key="4">
    <source>
        <dbReference type="EMBL" id="WNC13345.1"/>
    </source>
</evidence>
<gene>
    <name evidence="4" type="ORF">RGB73_21980</name>
</gene>
<dbReference type="Pfam" id="PF13439">
    <property type="entry name" value="Glyco_transf_4"/>
    <property type="match status" value="1"/>
</dbReference>
<evidence type="ECO:0000313" key="5">
    <source>
        <dbReference type="Proteomes" id="UP001256827"/>
    </source>
</evidence>
<feature type="domain" description="Glycosyltransferase subfamily 4-like N-terminal" evidence="3">
    <location>
        <begin position="26"/>
        <end position="165"/>
    </location>
</feature>
<protein>
    <submittedName>
        <fullName evidence="4">Glycosyltransferase</fullName>
        <ecNumber evidence="4">2.4.-.-</ecNumber>
    </submittedName>
</protein>
<keyword evidence="2 4" id="KW-0808">Transferase</keyword>
<dbReference type="RefSeq" id="WP_310764844.1">
    <property type="nucleotide sequence ID" value="NZ_CP134050.1"/>
</dbReference>
<dbReference type="EC" id="2.4.-.-" evidence="4"/>
<keyword evidence="5" id="KW-1185">Reference proteome</keyword>
<dbReference type="SUPFAM" id="SSF53756">
    <property type="entry name" value="UDP-Glycosyltransferase/glycogen phosphorylase"/>
    <property type="match status" value="1"/>
</dbReference>
<evidence type="ECO:0000256" key="1">
    <source>
        <dbReference type="ARBA" id="ARBA00022676"/>
    </source>
</evidence>
<organism evidence="4 5">
    <name type="scientific">Brevibacillus brevis</name>
    <name type="common">Bacillus brevis</name>
    <dbReference type="NCBI Taxonomy" id="1393"/>
    <lineage>
        <taxon>Bacteria</taxon>
        <taxon>Bacillati</taxon>
        <taxon>Bacillota</taxon>
        <taxon>Bacilli</taxon>
        <taxon>Bacillales</taxon>
        <taxon>Paenibacillaceae</taxon>
        <taxon>Brevibacillus</taxon>
    </lineage>
</organism>
<evidence type="ECO:0000256" key="2">
    <source>
        <dbReference type="ARBA" id="ARBA00022679"/>
    </source>
</evidence>
<dbReference type="EMBL" id="CP134050">
    <property type="protein sequence ID" value="WNC13345.1"/>
    <property type="molecule type" value="Genomic_DNA"/>
</dbReference>
<reference evidence="4 5" key="1">
    <citation type="submission" date="2023-09" db="EMBL/GenBank/DDBJ databases">
        <title>Complete Genome and Methylome dissection of Bacillus brevis NEB573 original source of BbsI restriction endonuclease.</title>
        <authorList>
            <person name="Fomenkov A."/>
            <person name="Roberts R.D."/>
        </authorList>
    </citation>
    <scope>NUCLEOTIDE SEQUENCE [LARGE SCALE GENOMIC DNA]</scope>
    <source>
        <strain evidence="4 5">NEB573</strain>
    </source>
</reference>
<dbReference type="Gene3D" id="3.40.50.2000">
    <property type="entry name" value="Glycogen Phosphorylase B"/>
    <property type="match status" value="2"/>
</dbReference>
<dbReference type="PANTHER" id="PTHR12526:SF629">
    <property type="entry name" value="TEICHURONIC ACID BIOSYNTHESIS GLYCOSYLTRANSFERASE TUAH-RELATED"/>
    <property type="match status" value="1"/>
</dbReference>
<dbReference type="GO" id="GO:0016757">
    <property type="term" value="F:glycosyltransferase activity"/>
    <property type="evidence" value="ECO:0007669"/>
    <property type="project" value="UniProtKB-KW"/>
</dbReference>
<sequence>MGAAEKVCIFAPVHVYTDIRVYQKEAKTIASAGYSVVLIARAAKEREAAEERGQLRIEGVPRYRSRFQRFLMQPLMLKSIWRTKASIVHLHNPDTLLLGFLLKLMGKKVIYDTHEDFTKRILMREWIPAILRKAVAKAVGRLEAWAGRVFDASIATQVDVARRLGAKSVVIENAPISQGELIENAYSLSEAIQKTEVFRAVYVGTIGRTRGLLQMVKAMEYVNQLFPARLWLIGPVHDQAAMEEVRDRVGWMYVDYLGVLSQEMAFAYMIQSDVGLITIQDIGDHAKTSPNKIYEYQRFGIPFIASDFAVWREKVGHVGSGVFVNQEDPLEIAQAMTFLHDHPEQAKEMGQRGVEFTVNEYNWEKEAEKLIRLYQSLSSADQSGQPQAGGACP</sequence>
<dbReference type="Proteomes" id="UP001256827">
    <property type="component" value="Chromosome"/>
</dbReference>
<dbReference type="InterPro" id="IPR028098">
    <property type="entry name" value="Glyco_trans_4-like_N"/>
</dbReference>
<evidence type="ECO:0000259" key="3">
    <source>
        <dbReference type="Pfam" id="PF13439"/>
    </source>
</evidence>
<keyword evidence="1 4" id="KW-0328">Glycosyltransferase</keyword>
<accession>A0ABY9SZV2</accession>
<dbReference type="Pfam" id="PF13692">
    <property type="entry name" value="Glyco_trans_1_4"/>
    <property type="match status" value="1"/>
</dbReference>